<keyword evidence="2" id="KW-0596">Phosphopantetheine</keyword>
<keyword evidence="3" id="KW-0597">Phosphoprotein</keyword>
<gene>
    <name evidence="5" type="ORF">THIOM_005502</name>
</gene>
<sequence>MVEQVERPLRGKPLAPKGHGGWHIFGTPPAGLEQALNAWGGGGVVLCLPVDVNVMLEAAKTVLDNTSEHCYFVLVQHGMSAAAFARTLHREQPDITTCVITLPFDENAVERILAEVQIAKAYHEICYDPVRRERVLKPLKEYKAAPHVLTADDVLLVTGGGKGITAECAAALARDSGVRLVLLGRARPEKDAELSENLARFQSMGINFKYFQTDVTDAEAVKATVAEVGTVTAILHGAGANQPTTLRDLDETAFQRTLAPKVDGLSHLLAAIDPKQLRLLISFGSIIATTGMPGEADYAVANEWLASMTAAFHKEHPNCRCLTLEWTVWSGVGMGRRLGSDEILAEQGITPIPPDVGVAILRQAVSDWPTATVVVTGRMPDVPTLRLERPDMPFLRFLEHPRVYYPGIELVVEAEISLTSDPYLNDHVYEGQRLFPAVMGLEAMAQVASTVLGVEEVPVFEEVEFSRPVVVEEAETLQIAALVQSGERVDVALRCAQTGFKVDHFRARCRFGSHSVQGTPCTPGGKVAIAPERELYGSLLFQERTALYSTRRISAIQCP</sequence>
<protein>
    <submittedName>
        <fullName evidence="5">Polyketide synthase modules and related protein-like protein</fullName>
    </submittedName>
</protein>
<accession>A0A176RT14</accession>
<reference evidence="5 6" key="1">
    <citation type="submission" date="2016-05" db="EMBL/GenBank/DDBJ databases">
        <title>Single-cell genome of chain-forming Candidatus Thiomargarita nelsonii and comparison to other large sulfur-oxidizing bacteria.</title>
        <authorList>
            <person name="Winkel M."/>
            <person name="Salman V."/>
            <person name="Woyke T."/>
            <person name="Schulz-Vogt H."/>
            <person name="Richter M."/>
            <person name="Flood B."/>
            <person name="Bailey J."/>
            <person name="Amann R."/>
            <person name="Mussmann M."/>
        </authorList>
    </citation>
    <scope>NUCLEOTIDE SEQUENCE [LARGE SCALE GENOMIC DNA]</scope>
    <source>
        <strain evidence="5 6">THI036</strain>
    </source>
</reference>
<dbReference type="Pfam" id="PF21089">
    <property type="entry name" value="PKS_DH_N"/>
    <property type="match status" value="1"/>
</dbReference>
<organism evidence="5 6">
    <name type="scientific">Candidatus Thiomargarita nelsonii</name>
    <dbReference type="NCBI Taxonomy" id="1003181"/>
    <lineage>
        <taxon>Bacteria</taxon>
        <taxon>Pseudomonadati</taxon>
        <taxon>Pseudomonadota</taxon>
        <taxon>Gammaproteobacteria</taxon>
        <taxon>Thiotrichales</taxon>
        <taxon>Thiotrichaceae</taxon>
        <taxon>Thiomargarita</taxon>
    </lineage>
</organism>
<dbReference type="GO" id="GO:0006633">
    <property type="term" value="P:fatty acid biosynthetic process"/>
    <property type="evidence" value="ECO:0007669"/>
    <property type="project" value="TreeGrafter"/>
</dbReference>
<dbReference type="PANTHER" id="PTHR43775:SF37">
    <property type="entry name" value="SI:DKEY-61P9.11"/>
    <property type="match status" value="1"/>
</dbReference>
<evidence type="ECO:0000259" key="4">
    <source>
        <dbReference type="SMART" id="SM00822"/>
    </source>
</evidence>
<evidence type="ECO:0000256" key="1">
    <source>
        <dbReference type="ARBA" id="ARBA00006484"/>
    </source>
</evidence>
<dbReference type="InterPro" id="IPR057326">
    <property type="entry name" value="KR_dom"/>
</dbReference>
<dbReference type="SUPFAM" id="SSF51735">
    <property type="entry name" value="NAD(P)-binding Rossmann-fold domains"/>
    <property type="match status" value="1"/>
</dbReference>
<dbReference type="Proteomes" id="UP000076962">
    <property type="component" value="Unassembled WGS sequence"/>
</dbReference>
<evidence type="ECO:0000256" key="2">
    <source>
        <dbReference type="ARBA" id="ARBA00022450"/>
    </source>
</evidence>
<dbReference type="Gene3D" id="3.40.50.720">
    <property type="entry name" value="NAD(P)-binding Rossmann-like Domain"/>
    <property type="match status" value="1"/>
</dbReference>
<dbReference type="Pfam" id="PF08659">
    <property type="entry name" value="KR"/>
    <property type="match status" value="1"/>
</dbReference>
<dbReference type="InterPro" id="IPR013968">
    <property type="entry name" value="PKS_KR"/>
</dbReference>
<feature type="domain" description="Ketoreductase" evidence="4">
    <location>
        <begin position="153"/>
        <end position="332"/>
    </location>
</feature>
<dbReference type="Gene3D" id="3.10.129.110">
    <property type="entry name" value="Polyketide synthase dehydratase"/>
    <property type="match status" value="1"/>
</dbReference>
<dbReference type="EMBL" id="LUTY01003041">
    <property type="protein sequence ID" value="OAD18890.1"/>
    <property type="molecule type" value="Genomic_DNA"/>
</dbReference>
<dbReference type="GO" id="GO:0004312">
    <property type="term" value="F:fatty acid synthase activity"/>
    <property type="evidence" value="ECO:0007669"/>
    <property type="project" value="TreeGrafter"/>
</dbReference>
<proteinExistence type="inferred from homology"/>
<name>A0A176RT14_9GAMM</name>
<evidence type="ECO:0000313" key="6">
    <source>
        <dbReference type="Proteomes" id="UP000076962"/>
    </source>
</evidence>
<comment type="similarity">
    <text evidence="1">Belongs to the short-chain dehydrogenases/reductases (SDR) family.</text>
</comment>
<evidence type="ECO:0000313" key="5">
    <source>
        <dbReference type="EMBL" id="OAD18890.1"/>
    </source>
</evidence>
<dbReference type="CDD" id="cd08953">
    <property type="entry name" value="KR_2_SDR_x"/>
    <property type="match status" value="1"/>
</dbReference>
<dbReference type="PANTHER" id="PTHR43775">
    <property type="entry name" value="FATTY ACID SYNTHASE"/>
    <property type="match status" value="1"/>
</dbReference>
<comment type="caution">
    <text evidence="5">The sequence shown here is derived from an EMBL/GenBank/DDBJ whole genome shotgun (WGS) entry which is preliminary data.</text>
</comment>
<keyword evidence="6" id="KW-1185">Reference proteome</keyword>
<dbReference type="InterPro" id="IPR050091">
    <property type="entry name" value="PKS_NRPS_Biosynth_Enz"/>
</dbReference>
<dbReference type="InterPro" id="IPR036291">
    <property type="entry name" value="NAD(P)-bd_dom_sf"/>
</dbReference>
<dbReference type="SMART" id="SM00822">
    <property type="entry name" value="PKS_KR"/>
    <property type="match status" value="1"/>
</dbReference>
<dbReference type="AlphaFoldDB" id="A0A176RT14"/>
<evidence type="ECO:0000256" key="3">
    <source>
        <dbReference type="ARBA" id="ARBA00022553"/>
    </source>
</evidence>
<dbReference type="InterPro" id="IPR042104">
    <property type="entry name" value="PKS_dehydratase_sf"/>
</dbReference>
<dbReference type="InterPro" id="IPR049552">
    <property type="entry name" value="PKS_DH_N"/>
</dbReference>